<dbReference type="AlphaFoldDB" id="A0A437RLW6"/>
<sequence>MTSPSQMLQVAATPPFARQVPHTVKSPNGDRIDEYYWLRDDDPKTKRPEVIQYLEAENAYTDAKLAPLAGLQKQLVAEMRARIKEDDSTPPVYDRGWWYWREFKAGDEYPRLMRQRGNAERMDAKAKPELLLDQPALAKGQAYYRVGATAVSPNGQLLAWTEDTTGRRIHTLRFKNLATGQIYPDAVPGTLEGMAWANDNRTVFYILQDPVTLQSGPVYRHVLGTDAKSDVKVYEEADKTLFVGVDRTASGKYVVIGVRGTETAETLVVPADKPATPVKVLLKRRDKVRHSADHLNGRWVIRTNENALNFKLVSAPENAADVRSLWRTLVPARDQATLEGFALTTRGIAVEERVNADTRVRLLGQAAGKALDLPAGTVVALGEHRDPAAAHLRYTVTSMVQPTATYDLHLKSGKPVLRKLREVPGYDAKLYATERLWAPSRDGKRIPVTVAWRKDKAQANGQAPLLVVGYGSYGYSYDPNFSSNRPSLMDRGFVIAIAHVRGGAELGEGWYADGRMMNKKNSFNDFVDATQALLKAGWGAPDKVFANGGSAGGLLMGAVANQAPQLYKGMVLDVPFVDVVTTMLDESIPLTANEWQQWGDPREKPAYDYMLSYSPYDNIEAKAYPAMLVTTGLWDSQVQYYEPAKYVARMRARRTDSNPLLLATNMKAGHGGASGRFEILNEIAREYVFLLDLAGAAK</sequence>
<evidence type="ECO:0000259" key="7">
    <source>
        <dbReference type="Pfam" id="PF02897"/>
    </source>
</evidence>
<evidence type="ECO:0000256" key="3">
    <source>
        <dbReference type="ARBA" id="ARBA00022801"/>
    </source>
</evidence>
<dbReference type="InterPro" id="IPR002471">
    <property type="entry name" value="Pept_S9_AS"/>
</dbReference>
<dbReference type="InterPro" id="IPR029058">
    <property type="entry name" value="AB_hydrolase_fold"/>
</dbReference>
<comment type="caution">
    <text evidence="8">The sequence shown here is derived from an EMBL/GenBank/DDBJ whole genome shotgun (WGS) entry which is preliminary data.</text>
</comment>
<comment type="similarity">
    <text evidence="1">Belongs to the peptidase S9A family.</text>
</comment>
<evidence type="ECO:0000256" key="4">
    <source>
        <dbReference type="ARBA" id="ARBA00022825"/>
    </source>
</evidence>
<dbReference type="Gene3D" id="2.130.10.120">
    <property type="entry name" value="Prolyl oligopeptidase, N-terminal domain"/>
    <property type="match status" value="1"/>
</dbReference>
<evidence type="ECO:0000256" key="2">
    <source>
        <dbReference type="ARBA" id="ARBA00022670"/>
    </source>
</evidence>
<dbReference type="InterPro" id="IPR023302">
    <property type="entry name" value="Pept_S9A_N"/>
</dbReference>
<dbReference type="PRINTS" id="PR00862">
    <property type="entry name" value="PROLIGOPTASE"/>
</dbReference>
<proteinExistence type="inferred from homology"/>
<dbReference type="InterPro" id="IPR051543">
    <property type="entry name" value="Serine_Peptidase_S9A"/>
</dbReference>
<organism evidence="8 9">
    <name type="scientific">Rubrivivax rivuli</name>
    <dbReference type="NCBI Taxonomy" id="1862385"/>
    <lineage>
        <taxon>Bacteria</taxon>
        <taxon>Pseudomonadati</taxon>
        <taxon>Pseudomonadota</taxon>
        <taxon>Betaproteobacteria</taxon>
        <taxon>Burkholderiales</taxon>
        <taxon>Sphaerotilaceae</taxon>
        <taxon>Rubrivivax</taxon>
    </lineage>
</organism>
<dbReference type="Proteomes" id="UP000285575">
    <property type="component" value="Unassembled WGS sequence"/>
</dbReference>
<accession>A0A437RLW6</accession>
<dbReference type="PROSITE" id="PS00708">
    <property type="entry name" value="PRO_ENDOPEP_SER"/>
    <property type="match status" value="1"/>
</dbReference>
<feature type="domain" description="Peptidase S9 prolyl oligopeptidase catalytic" evidence="6">
    <location>
        <begin position="480"/>
        <end position="694"/>
    </location>
</feature>
<dbReference type="PANTHER" id="PTHR11757">
    <property type="entry name" value="PROTEASE FAMILY S9A OLIGOPEPTIDASE"/>
    <property type="match status" value="1"/>
</dbReference>
<dbReference type="EMBL" id="SACR01000002">
    <property type="protein sequence ID" value="RVU47793.1"/>
    <property type="molecule type" value="Genomic_DNA"/>
</dbReference>
<dbReference type="GO" id="GO:0006508">
    <property type="term" value="P:proteolysis"/>
    <property type="evidence" value="ECO:0007669"/>
    <property type="project" value="UniProtKB-KW"/>
</dbReference>
<dbReference type="Gene3D" id="3.40.50.1820">
    <property type="entry name" value="alpha/beta hydrolase"/>
    <property type="match status" value="1"/>
</dbReference>
<keyword evidence="2" id="KW-0645">Protease</keyword>
<feature type="domain" description="Peptidase S9A N-terminal" evidence="7">
    <location>
        <begin position="17"/>
        <end position="419"/>
    </location>
</feature>
<feature type="region of interest" description="Disordered" evidence="5">
    <location>
        <begin position="1"/>
        <end position="27"/>
    </location>
</feature>
<reference evidence="8 9" key="1">
    <citation type="submission" date="2019-01" db="EMBL/GenBank/DDBJ databases">
        <authorList>
            <person name="Chen W.-M."/>
        </authorList>
    </citation>
    <scope>NUCLEOTIDE SEQUENCE [LARGE SCALE GENOMIC DNA]</scope>
    <source>
        <strain evidence="8 9">KYPY4</strain>
    </source>
</reference>
<protein>
    <submittedName>
        <fullName evidence="8">S9 family peptidase</fullName>
    </submittedName>
</protein>
<dbReference type="GO" id="GO:0004252">
    <property type="term" value="F:serine-type endopeptidase activity"/>
    <property type="evidence" value="ECO:0007669"/>
    <property type="project" value="InterPro"/>
</dbReference>
<dbReference type="SUPFAM" id="SSF53474">
    <property type="entry name" value="alpha/beta-Hydrolases"/>
    <property type="match status" value="1"/>
</dbReference>
<evidence type="ECO:0000313" key="9">
    <source>
        <dbReference type="Proteomes" id="UP000285575"/>
    </source>
</evidence>
<evidence type="ECO:0000256" key="5">
    <source>
        <dbReference type="SAM" id="MobiDB-lite"/>
    </source>
</evidence>
<gene>
    <name evidence="8" type="ORF">EOE66_05170</name>
</gene>
<keyword evidence="3" id="KW-0378">Hydrolase</keyword>
<evidence type="ECO:0000313" key="8">
    <source>
        <dbReference type="EMBL" id="RVU47793.1"/>
    </source>
</evidence>
<name>A0A437RLW6_9BURK</name>
<dbReference type="Pfam" id="PF00326">
    <property type="entry name" value="Peptidase_S9"/>
    <property type="match status" value="1"/>
</dbReference>
<dbReference type="InterPro" id="IPR002470">
    <property type="entry name" value="Peptidase_S9A"/>
</dbReference>
<dbReference type="SUPFAM" id="SSF50993">
    <property type="entry name" value="Peptidase/esterase 'gauge' domain"/>
    <property type="match status" value="1"/>
</dbReference>
<dbReference type="InterPro" id="IPR001375">
    <property type="entry name" value="Peptidase_S9_cat"/>
</dbReference>
<keyword evidence="9" id="KW-1185">Reference proteome</keyword>
<dbReference type="Pfam" id="PF02897">
    <property type="entry name" value="Peptidase_S9_N"/>
    <property type="match status" value="1"/>
</dbReference>
<dbReference type="PANTHER" id="PTHR11757:SF19">
    <property type="entry name" value="PROLYL ENDOPEPTIDASE-LIKE"/>
    <property type="match status" value="1"/>
</dbReference>
<evidence type="ECO:0000259" key="6">
    <source>
        <dbReference type="Pfam" id="PF00326"/>
    </source>
</evidence>
<dbReference type="OrthoDB" id="9801421at2"/>
<keyword evidence="4" id="KW-0720">Serine protease</keyword>
<evidence type="ECO:0000256" key="1">
    <source>
        <dbReference type="ARBA" id="ARBA00005228"/>
    </source>
</evidence>